<name>A0A915JCS7_ROMCU</name>
<dbReference type="InterPro" id="IPR013783">
    <property type="entry name" value="Ig-like_fold"/>
</dbReference>
<dbReference type="SUPFAM" id="SSF49354">
    <property type="entry name" value="PapD-like"/>
    <property type="match status" value="1"/>
</dbReference>
<sequence length="176" mass="20313">MVESERYFETVATMDDDLNEKEVTLSLLNMFCCLKAHLLAFSDGTGCNRQNVTERKENFHSVRLATSQDYVRVRPGFGYLKAMSQCVLMVVIKPMLGRCEERPPQKDHVTILLAEAPTQEIRPVNPTKIWKNGSDNNGENGANFRDYPKNYRKLRLNLFFILKEDEEVEETTEESD</sequence>
<organism evidence="1 2">
    <name type="scientific">Romanomermis culicivorax</name>
    <name type="common">Nematode worm</name>
    <dbReference type="NCBI Taxonomy" id="13658"/>
    <lineage>
        <taxon>Eukaryota</taxon>
        <taxon>Metazoa</taxon>
        <taxon>Ecdysozoa</taxon>
        <taxon>Nematoda</taxon>
        <taxon>Enoplea</taxon>
        <taxon>Dorylaimia</taxon>
        <taxon>Mermithida</taxon>
        <taxon>Mermithoidea</taxon>
        <taxon>Mermithidae</taxon>
        <taxon>Romanomermis</taxon>
    </lineage>
</organism>
<dbReference type="InterPro" id="IPR008962">
    <property type="entry name" value="PapD-like_sf"/>
</dbReference>
<keyword evidence="1" id="KW-1185">Reference proteome</keyword>
<dbReference type="AlphaFoldDB" id="A0A915JCS7"/>
<dbReference type="WBParaSite" id="nRc.2.0.1.t23605-RA">
    <property type="protein sequence ID" value="nRc.2.0.1.t23605-RA"/>
    <property type="gene ID" value="nRc.2.0.1.g23605"/>
</dbReference>
<dbReference type="Proteomes" id="UP000887565">
    <property type="component" value="Unplaced"/>
</dbReference>
<accession>A0A915JCS7</accession>
<dbReference type="Gene3D" id="2.60.40.10">
    <property type="entry name" value="Immunoglobulins"/>
    <property type="match status" value="1"/>
</dbReference>
<evidence type="ECO:0000313" key="2">
    <source>
        <dbReference type="WBParaSite" id="nRc.2.0.1.t23605-RA"/>
    </source>
</evidence>
<reference evidence="2" key="1">
    <citation type="submission" date="2022-11" db="UniProtKB">
        <authorList>
            <consortium name="WormBaseParasite"/>
        </authorList>
    </citation>
    <scope>IDENTIFICATION</scope>
</reference>
<evidence type="ECO:0000313" key="1">
    <source>
        <dbReference type="Proteomes" id="UP000887565"/>
    </source>
</evidence>
<protein>
    <submittedName>
        <fullName evidence="2">Uncharacterized protein</fullName>
    </submittedName>
</protein>
<proteinExistence type="predicted"/>